<dbReference type="GO" id="GO:0005815">
    <property type="term" value="C:microtubule organizing center"/>
    <property type="evidence" value="ECO:0007669"/>
    <property type="project" value="TreeGrafter"/>
</dbReference>
<gene>
    <name evidence="1" type="ORF">FSP39_003317</name>
</gene>
<dbReference type="GO" id="GO:1990811">
    <property type="term" value="C:MWP complex"/>
    <property type="evidence" value="ECO:0007669"/>
    <property type="project" value="TreeGrafter"/>
</dbReference>
<dbReference type="Proteomes" id="UP001186944">
    <property type="component" value="Unassembled WGS sequence"/>
</dbReference>
<dbReference type="PANTHER" id="PTHR16220:SF0">
    <property type="entry name" value="WD REPEAT-CONTAINING PROTEIN WRAP73"/>
    <property type="match status" value="1"/>
</dbReference>
<evidence type="ECO:0000313" key="1">
    <source>
        <dbReference type="EMBL" id="KAK3104488.1"/>
    </source>
</evidence>
<protein>
    <recommendedName>
        <fullName evidence="3">WD repeat-containing protein WRAP73</fullName>
    </recommendedName>
</protein>
<comment type="caution">
    <text evidence="1">The sequence shown here is derived from an EMBL/GenBank/DDBJ whole genome shotgun (WGS) entry which is preliminary data.</text>
</comment>
<dbReference type="EMBL" id="VSWD01000004">
    <property type="protein sequence ID" value="KAK3104488.1"/>
    <property type="molecule type" value="Genomic_DNA"/>
</dbReference>
<dbReference type="Gene3D" id="2.130.10.10">
    <property type="entry name" value="YVTN repeat-like/Quinoprotein amine dehydrogenase"/>
    <property type="match status" value="2"/>
</dbReference>
<organism evidence="1 2">
    <name type="scientific">Pinctada imbricata</name>
    <name type="common">Atlantic pearl-oyster</name>
    <name type="synonym">Pinctada martensii</name>
    <dbReference type="NCBI Taxonomy" id="66713"/>
    <lineage>
        <taxon>Eukaryota</taxon>
        <taxon>Metazoa</taxon>
        <taxon>Spiralia</taxon>
        <taxon>Lophotrochozoa</taxon>
        <taxon>Mollusca</taxon>
        <taxon>Bivalvia</taxon>
        <taxon>Autobranchia</taxon>
        <taxon>Pteriomorphia</taxon>
        <taxon>Pterioida</taxon>
        <taxon>Pterioidea</taxon>
        <taxon>Pteriidae</taxon>
        <taxon>Pinctada</taxon>
    </lineage>
</organism>
<dbReference type="SMART" id="SM00320">
    <property type="entry name" value="WD40"/>
    <property type="match status" value="4"/>
</dbReference>
<dbReference type="PANTHER" id="PTHR16220">
    <property type="entry name" value="WD REPEAT PROTEIN 8-RELATED"/>
    <property type="match status" value="1"/>
</dbReference>
<accession>A0AA88YT31</accession>
<keyword evidence="2" id="KW-1185">Reference proteome</keyword>
<proteinExistence type="predicted"/>
<evidence type="ECO:0000313" key="2">
    <source>
        <dbReference type="Proteomes" id="UP001186944"/>
    </source>
</evidence>
<dbReference type="AlphaFoldDB" id="A0AA88YT31"/>
<dbReference type="InterPro" id="IPR001680">
    <property type="entry name" value="WD40_rpt"/>
</dbReference>
<dbReference type="SUPFAM" id="SSF82171">
    <property type="entry name" value="DPP6 N-terminal domain-like"/>
    <property type="match status" value="1"/>
</dbReference>
<dbReference type="InterPro" id="IPR015943">
    <property type="entry name" value="WD40/YVTN_repeat-like_dom_sf"/>
</dbReference>
<dbReference type="InterPro" id="IPR052778">
    <property type="entry name" value="Centrosome-WD_assoc"/>
</dbReference>
<reference evidence="1" key="1">
    <citation type="submission" date="2019-08" db="EMBL/GenBank/DDBJ databases">
        <title>The improved chromosome-level genome for the pearl oyster Pinctada fucata martensii using PacBio sequencing and Hi-C.</title>
        <authorList>
            <person name="Zheng Z."/>
        </authorList>
    </citation>
    <scope>NUCLEOTIDE SEQUENCE</scope>
    <source>
        <strain evidence="1">ZZ-2019</strain>
        <tissue evidence="1">Adductor muscle</tissue>
    </source>
</reference>
<evidence type="ECO:0008006" key="3">
    <source>
        <dbReference type="Google" id="ProtNLM"/>
    </source>
</evidence>
<dbReference type="Pfam" id="PF00400">
    <property type="entry name" value="WD40"/>
    <property type="match status" value="2"/>
</dbReference>
<name>A0AA88YT31_PINIB</name>
<sequence>MREPEVIFASSSAITRCIFGNKPKKYFCDLQNVYVSKASVVEFRLVVRDVDTLQIQNLYTCLDTIQCIEVWSIEQPEWTCKIDEGSAGLCGVQWSPDGRHVLTTADFNLRITVWSLVTKSVSYIRYPKQCQKGIDFSNGGKYMALAERRDCKDFISIFACSSWELVKHFETETDDLAGLQWSPDGRVVGVWESPLTYKILLYSIDGRCLARYSAYENALGIKSLAWSATSQFLAIGSFDEKVVYKEVETRAPLPPGKDVDAPTAALFTPQSKYEVLECPSKIPVVKPDTTKANPKLGVGALAFSHDCKYLYTKNDNMPHTLWIWDVPRLQLCAVLIQGAPIKCIEWDPTQSRLALCTGTNKMYMWSPAGSLAVEVPVEGAFNVHCLKWHSEGNTVLLLGKDQMCVCYLSDPNAPK</sequence>